<feature type="domain" description="Abscisic acid G-protein coupled receptor-like" evidence="7">
    <location>
        <begin position="382"/>
        <end position="582"/>
    </location>
</feature>
<feature type="transmembrane region" description="Helical" evidence="6">
    <location>
        <begin position="20"/>
        <end position="42"/>
    </location>
</feature>
<dbReference type="InterPro" id="IPR015672">
    <property type="entry name" value="GPHR/GTG"/>
</dbReference>
<keyword evidence="10" id="KW-1185">Reference proteome</keyword>
<evidence type="ECO:0000256" key="3">
    <source>
        <dbReference type="ARBA" id="ARBA00022989"/>
    </source>
</evidence>
<feature type="transmembrane region" description="Helical" evidence="6">
    <location>
        <begin position="477"/>
        <end position="501"/>
    </location>
</feature>
<dbReference type="InterPro" id="IPR025969">
    <property type="entry name" value="ABA_GPCR_dom"/>
</dbReference>
<feature type="transmembrane region" description="Helical" evidence="6">
    <location>
        <begin position="238"/>
        <end position="262"/>
    </location>
</feature>
<evidence type="ECO:0000256" key="2">
    <source>
        <dbReference type="ARBA" id="ARBA00022692"/>
    </source>
</evidence>
<dbReference type="PANTHER" id="PTHR15948">
    <property type="entry name" value="G-PROTEIN COUPLED RECEPTOR 89-RELATED"/>
    <property type="match status" value="1"/>
</dbReference>
<evidence type="ECO:0000259" key="7">
    <source>
        <dbReference type="Pfam" id="PF12430"/>
    </source>
</evidence>
<evidence type="ECO:0000259" key="8">
    <source>
        <dbReference type="Pfam" id="PF12537"/>
    </source>
</evidence>
<sequence length="619" mass="66231">MSCGVDSCGAPIPASPISTLFSLSPFIATFAIVSSVVAGKVFPKLSRVQDDRDDGEGHYLPPSAPPSLQQAHAERGARSMRRRVAAMTFSATIGLAAVLGELILAEISDLVSAHARAVALRFTVPTLLFMLVVLIPFLELQSVVSSLATFQRTAKGRVPRIAWTLQLLGFSAWLFLFWSLGKAVPRPDGTEYLWGIASSDGAGFDSTALTIGRAEAKAESVGDVLVGGRLARACLERIGVIGILLMALLSGFASVSSPWHTFADNRAFRKRPITDTDITRKQAGLDATSEMLATKRHRLRSLQDKLARRAEASSHNTMGNGNSNSTLVGKMIGSLKGIATGSSAEAAEIKSLQMEISGLETMESNLSSSLSILRSRQAAHARDGTPLGRLLSLPSYIFSLYCIYRVLATTLTTLRRNHYSFLSLLFFSSSTTPSGSFTGSTGGGSTFSSTDPINRFLSLLAKHWDPKLDQVAWARQISFLLSGVILLGSANSVIVTFRIFAKWMPGLLYQAQANLALLTAQIAATYVISSALLLRSNLPREVGRSVGDALESALEPGFVDRWFESWFLFASALTALGIWVGSKMGAGTYNSPGGGGGWSGLDEWEEFGGEEMGVGAKRS</sequence>
<keyword evidence="4 6" id="KW-0472">Membrane</keyword>
<gene>
    <name evidence="9" type="ORF">B0H65DRAFT_472110</name>
</gene>
<dbReference type="GeneID" id="87864286"/>
<evidence type="ECO:0000313" key="9">
    <source>
        <dbReference type="EMBL" id="KAK3340363.1"/>
    </source>
</evidence>
<reference evidence="9" key="1">
    <citation type="journal article" date="2023" name="Mol. Phylogenet. Evol.">
        <title>Genome-scale phylogeny and comparative genomics of the fungal order Sordariales.</title>
        <authorList>
            <person name="Hensen N."/>
            <person name="Bonometti L."/>
            <person name="Westerberg I."/>
            <person name="Brannstrom I.O."/>
            <person name="Guillou S."/>
            <person name="Cros-Aarteil S."/>
            <person name="Calhoun S."/>
            <person name="Haridas S."/>
            <person name="Kuo A."/>
            <person name="Mondo S."/>
            <person name="Pangilinan J."/>
            <person name="Riley R."/>
            <person name="LaButti K."/>
            <person name="Andreopoulos B."/>
            <person name="Lipzen A."/>
            <person name="Chen C."/>
            <person name="Yan M."/>
            <person name="Daum C."/>
            <person name="Ng V."/>
            <person name="Clum A."/>
            <person name="Steindorff A."/>
            <person name="Ohm R.A."/>
            <person name="Martin F."/>
            <person name="Silar P."/>
            <person name="Natvig D.O."/>
            <person name="Lalanne C."/>
            <person name="Gautier V."/>
            <person name="Ament-Velasquez S.L."/>
            <person name="Kruys A."/>
            <person name="Hutchinson M.I."/>
            <person name="Powell A.J."/>
            <person name="Barry K."/>
            <person name="Miller A.N."/>
            <person name="Grigoriev I.V."/>
            <person name="Debuchy R."/>
            <person name="Gladieux P."/>
            <person name="Hiltunen Thoren M."/>
            <person name="Johannesson H."/>
        </authorList>
    </citation>
    <scope>NUCLEOTIDE SEQUENCE</scope>
    <source>
        <strain evidence="9">CBS 560.94</strain>
    </source>
</reference>
<feature type="domain" description="Golgi pH regulator conserved" evidence="8">
    <location>
        <begin position="231"/>
        <end position="299"/>
    </location>
</feature>
<reference evidence="9" key="2">
    <citation type="submission" date="2023-06" db="EMBL/GenBank/DDBJ databases">
        <authorList>
            <consortium name="Lawrence Berkeley National Laboratory"/>
            <person name="Haridas S."/>
            <person name="Hensen N."/>
            <person name="Bonometti L."/>
            <person name="Westerberg I."/>
            <person name="Brannstrom I.O."/>
            <person name="Guillou S."/>
            <person name="Cros-Aarteil S."/>
            <person name="Calhoun S."/>
            <person name="Kuo A."/>
            <person name="Mondo S."/>
            <person name="Pangilinan J."/>
            <person name="Riley R."/>
            <person name="Labutti K."/>
            <person name="Andreopoulos B."/>
            <person name="Lipzen A."/>
            <person name="Chen C."/>
            <person name="Yanf M."/>
            <person name="Daum C."/>
            <person name="Ng V."/>
            <person name="Clum A."/>
            <person name="Steindorff A."/>
            <person name="Ohm R."/>
            <person name="Martin F."/>
            <person name="Silar P."/>
            <person name="Natvig D."/>
            <person name="Lalanne C."/>
            <person name="Gautier V."/>
            <person name="Ament-Velasquez S.L."/>
            <person name="Kruys A."/>
            <person name="Hutchinson M.I."/>
            <person name="Powell A.J."/>
            <person name="Barry K."/>
            <person name="Miller A.N."/>
            <person name="Grigoriev I.V."/>
            <person name="Debuchy R."/>
            <person name="Gladieux P."/>
            <person name="Thoren M.H."/>
            <person name="Johannesson H."/>
        </authorList>
    </citation>
    <scope>NUCLEOTIDE SEQUENCE</scope>
    <source>
        <strain evidence="9">CBS 560.94</strain>
    </source>
</reference>
<dbReference type="EMBL" id="JAUEPP010000006">
    <property type="protein sequence ID" value="KAK3340363.1"/>
    <property type="molecule type" value="Genomic_DNA"/>
</dbReference>
<dbReference type="Pfam" id="PF12537">
    <property type="entry name" value="GPHR_N"/>
    <property type="match status" value="1"/>
</dbReference>
<keyword evidence="3 6" id="KW-1133">Transmembrane helix</keyword>
<name>A0AAE0JAH5_9PEZI</name>
<dbReference type="InterPro" id="IPR022535">
    <property type="entry name" value="Golgi_pH-regulator_cons_dom"/>
</dbReference>
<evidence type="ECO:0000256" key="5">
    <source>
        <dbReference type="SAM" id="MobiDB-lite"/>
    </source>
</evidence>
<dbReference type="Proteomes" id="UP001278500">
    <property type="component" value="Unassembled WGS sequence"/>
</dbReference>
<organism evidence="9 10">
    <name type="scientific">Neurospora tetraspora</name>
    <dbReference type="NCBI Taxonomy" id="94610"/>
    <lineage>
        <taxon>Eukaryota</taxon>
        <taxon>Fungi</taxon>
        <taxon>Dikarya</taxon>
        <taxon>Ascomycota</taxon>
        <taxon>Pezizomycotina</taxon>
        <taxon>Sordariomycetes</taxon>
        <taxon>Sordariomycetidae</taxon>
        <taxon>Sordariales</taxon>
        <taxon>Sordariaceae</taxon>
        <taxon>Neurospora</taxon>
    </lineage>
</organism>
<accession>A0AAE0JAH5</accession>
<feature type="transmembrane region" description="Helical" evidence="6">
    <location>
        <begin position="513"/>
        <end position="534"/>
    </location>
</feature>
<evidence type="ECO:0000256" key="4">
    <source>
        <dbReference type="ARBA" id="ARBA00023136"/>
    </source>
</evidence>
<evidence type="ECO:0000313" key="10">
    <source>
        <dbReference type="Proteomes" id="UP001278500"/>
    </source>
</evidence>
<feature type="region of interest" description="Disordered" evidence="5">
    <location>
        <begin position="51"/>
        <end position="72"/>
    </location>
</feature>
<comment type="subcellular location">
    <subcellularLocation>
        <location evidence="1">Membrane</location>
        <topology evidence="1">Multi-pass membrane protein</topology>
    </subcellularLocation>
</comment>
<evidence type="ECO:0000256" key="6">
    <source>
        <dbReference type="SAM" id="Phobius"/>
    </source>
</evidence>
<keyword evidence="9" id="KW-0675">Receptor</keyword>
<dbReference type="GO" id="GO:0016020">
    <property type="term" value="C:membrane"/>
    <property type="evidence" value="ECO:0007669"/>
    <property type="project" value="UniProtKB-SubCell"/>
</dbReference>
<feature type="transmembrane region" description="Helical" evidence="6">
    <location>
        <begin position="84"/>
        <end position="105"/>
    </location>
</feature>
<feature type="transmembrane region" description="Helical" evidence="6">
    <location>
        <begin position="161"/>
        <end position="180"/>
    </location>
</feature>
<comment type="caution">
    <text evidence="9">The sequence shown here is derived from an EMBL/GenBank/DDBJ whole genome shotgun (WGS) entry which is preliminary data.</text>
</comment>
<feature type="transmembrane region" description="Helical" evidence="6">
    <location>
        <begin position="117"/>
        <end position="140"/>
    </location>
</feature>
<protein>
    <submittedName>
        <fullName evidence="9">Abscisic acid G-protein coupled receptor-domain-containing protein</fullName>
    </submittedName>
</protein>
<dbReference type="Pfam" id="PF12430">
    <property type="entry name" value="ABA_GPCR"/>
    <property type="match status" value="1"/>
</dbReference>
<keyword evidence="2 6" id="KW-0812">Transmembrane</keyword>
<dbReference type="AlphaFoldDB" id="A0AAE0JAH5"/>
<proteinExistence type="predicted"/>
<dbReference type="PANTHER" id="PTHR15948:SF0">
    <property type="entry name" value="GOLGI PH REGULATOR A-RELATED"/>
    <property type="match status" value="1"/>
</dbReference>
<evidence type="ECO:0000256" key="1">
    <source>
        <dbReference type="ARBA" id="ARBA00004141"/>
    </source>
</evidence>
<dbReference type="RefSeq" id="XP_062679305.1">
    <property type="nucleotide sequence ID" value="XM_062827132.1"/>
</dbReference>